<protein>
    <submittedName>
        <fullName evidence="3">Uncharacterized protein</fullName>
    </submittedName>
</protein>
<organism evidence="3 4">
    <name type="scientific">Pantoea conspicua</name>
    <dbReference type="NCBI Taxonomy" id="472705"/>
    <lineage>
        <taxon>Bacteria</taxon>
        <taxon>Pseudomonadati</taxon>
        <taxon>Pseudomonadota</taxon>
        <taxon>Gammaproteobacteria</taxon>
        <taxon>Enterobacterales</taxon>
        <taxon>Erwiniaceae</taxon>
        <taxon>Pantoea</taxon>
    </lineage>
</organism>
<dbReference type="AlphaFoldDB" id="A0A1X1BVQ2"/>
<keyword evidence="4" id="KW-1185">Reference proteome</keyword>
<accession>A0A1X1BVQ2</accession>
<dbReference type="SUPFAM" id="SSF53067">
    <property type="entry name" value="Actin-like ATPase domain"/>
    <property type="match status" value="2"/>
</dbReference>
<proteinExistence type="predicted"/>
<name>A0A1X1BVQ2_9GAMM</name>
<feature type="domain" description="Plasmid segregation protein ParM/StbA N-terminal" evidence="1">
    <location>
        <begin position="8"/>
        <end position="170"/>
    </location>
</feature>
<feature type="domain" description="Actin homologue MreB-like C-terminal" evidence="2">
    <location>
        <begin position="184"/>
        <end position="310"/>
    </location>
</feature>
<dbReference type="Gene3D" id="3.30.420.40">
    <property type="match status" value="2"/>
</dbReference>
<gene>
    <name evidence="3" type="ORF">HA41_11100</name>
</gene>
<dbReference type="Pfam" id="PF21522">
    <property type="entry name" value="MreB-like_C"/>
    <property type="match status" value="1"/>
</dbReference>
<dbReference type="CDD" id="cd24022">
    <property type="entry name" value="ASKHA_NBD_ParM_R1-like"/>
    <property type="match status" value="1"/>
</dbReference>
<dbReference type="InterPro" id="IPR049067">
    <property type="entry name" value="MreB-like_C"/>
</dbReference>
<dbReference type="InterPro" id="IPR043129">
    <property type="entry name" value="ATPase_NBD"/>
</dbReference>
<sequence length="374" mass="41043">MTNKKAVLVAVDAGSGNVTIAYEEDGQWLSLITPSLVHEGHQQSYSNHASATWFTENDNGNEAAYTVVKKGFTDLYDTCDPDYQISAPHRVLVHECLKRAGIVDCDVILGETLPIGQFYSGTGVINQDRINRKVESLKKPVRNYSGDVAPARIRHVEVFPEAVPAILAAQTEFPDLEQAQTILVIDIGRFTCDIAIVDEELVPIKKASFEHGIQKMINRVLVLLQEFEKTSGRSFNAEEIPVGIVDDIIRQGYIGSRMEAAKDKRIDVTSVIDQAAGELASEIWRDVRSLLRNVIALDAVLVVGGGANYLAGRQAGLSDHTADWHDMVIIPAQPELSIARGVFMALMSSEDELRETIKETAKVSDIKSRASDKG</sequence>
<reference evidence="3 4" key="1">
    <citation type="journal article" date="2017" name="Antonie Van Leeuwenhoek">
        <title>Phylogenomic resolution of the bacterial genus Pantoea and its relationship with Erwinia and Tatumella.</title>
        <authorList>
            <person name="Palmer M."/>
            <person name="Steenkamp E.T."/>
            <person name="Coetzee M.P."/>
            <person name="Chan W.Y."/>
            <person name="van Zyl E."/>
            <person name="De Maayer P."/>
            <person name="Coutinho T.A."/>
            <person name="Blom J."/>
            <person name="Smits T.H."/>
            <person name="Duffy B."/>
            <person name="Venter S.N."/>
        </authorList>
    </citation>
    <scope>NUCLEOTIDE SEQUENCE [LARGE SCALE GENOMIC DNA]</scope>
    <source>
        <strain evidence="3 4">LMG 24534</strain>
    </source>
</reference>
<dbReference type="InterPro" id="IPR009440">
    <property type="entry name" value="ParM/StbA_N"/>
</dbReference>
<dbReference type="EMBL" id="MLFN01000028">
    <property type="protein sequence ID" value="ORM52624.1"/>
    <property type="molecule type" value="Genomic_DNA"/>
</dbReference>
<dbReference type="Pfam" id="PF06406">
    <property type="entry name" value="StbA_N"/>
    <property type="match status" value="1"/>
</dbReference>
<evidence type="ECO:0000259" key="2">
    <source>
        <dbReference type="Pfam" id="PF21522"/>
    </source>
</evidence>
<evidence type="ECO:0000313" key="3">
    <source>
        <dbReference type="EMBL" id="ORM52624.1"/>
    </source>
</evidence>
<dbReference type="InterPro" id="IPR056367">
    <property type="entry name" value="ASKHA_NBD_ParM_R1-like"/>
</dbReference>
<comment type="caution">
    <text evidence="3">The sequence shown here is derived from an EMBL/GenBank/DDBJ whole genome shotgun (WGS) entry which is preliminary data.</text>
</comment>
<dbReference type="RefSeq" id="WP_094120888.1">
    <property type="nucleotide sequence ID" value="NZ_MLFN01000028.1"/>
</dbReference>
<evidence type="ECO:0000259" key="1">
    <source>
        <dbReference type="Pfam" id="PF06406"/>
    </source>
</evidence>
<dbReference type="OrthoDB" id="6536821at2"/>
<evidence type="ECO:0000313" key="4">
    <source>
        <dbReference type="Proteomes" id="UP000193933"/>
    </source>
</evidence>
<dbReference type="Proteomes" id="UP000193933">
    <property type="component" value="Unassembled WGS sequence"/>
</dbReference>